<dbReference type="STRING" id="411154.GFO_2439"/>
<organism evidence="1 2">
    <name type="scientific">Christiangramia forsetii (strain DSM 17595 / CGMCC 1.15422 / KT0803)</name>
    <name type="common">Gramella forsetii</name>
    <dbReference type="NCBI Taxonomy" id="411154"/>
    <lineage>
        <taxon>Bacteria</taxon>
        <taxon>Pseudomonadati</taxon>
        <taxon>Bacteroidota</taxon>
        <taxon>Flavobacteriia</taxon>
        <taxon>Flavobacteriales</taxon>
        <taxon>Flavobacteriaceae</taxon>
        <taxon>Christiangramia</taxon>
    </lineage>
</organism>
<dbReference type="AlphaFoldDB" id="A0M450"/>
<dbReference type="RefSeq" id="WP_011710298.1">
    <property type="nucleotide sequence ID" value="NC_008571.1"/>
</dbReference>
<evidence type="ECO:0000313" key="2">
    <source>
        <dbReference type="Proteomes" id="UP000000755"/>
    </source>
</evidence>
<name>A0M450_CHRFK</name>
<dbReference type="EMBL" id="CU207366">
    <property type="protein sequence ID" value="CAL67395.1"/>
    <property type="molecule type" value="Genomic_DNA"/>
</dbReference>
<reference evidence="1 2" key="1">
    <citation type="journal article" date="2006" name="Environ. Microbiol.">
        <title>Whole genome analysis of the marine Bacteroidetes'Gramella forsetii' reveals adaptations to degradation of polymeric organic matter.</title>
        <authorList>
            <person name="Bauer M."/>
            <person name="Kube M."/>
            <person name="Teeling H."/>
            <person name="Richter M."/>
            <person name="Lombardot T."/>
            <person name="Allers E."/>
            <person name="Wuerdemann C.A."/>
            <person name="Quast C."/>
            <person name="Kuhl H."/>
            <person name="Knaust F."/>
            <person name="Woebken D."/>
            <person name="Bischof K."/>
            <person name="Mussmann M."/>
            <person name="Choudhuri J.V."/>
            <person name="Meyer F."/>
            <person name="Reinhardt R."/>
            <person name="Amann R.I."/>
            <person name="Gloeckner F.O."/>
        </authorList>
    </citation>
    <scope>NUCLEOTIDE SEQUENCE [LARGE SCALE GENOMIC DNA]</scope>
    <source>
        <strain evidence="1 2">KT0803</strain>
    </source>
</reference>
<accession>A0M450</accession>
<gene>
    <name evidence="1" type="ordered locus">GFO_2439</name>
</gene>
<sequence length="71" mass="8157">MNRNKELIEKRRRLIGIYMENQKRKPGYSFQEATNRAASVFSVSHKTVCTDLAVFNGTIMATTHLQLELSL</sequence>
<dbReference type="HOGENOM" id="CLU_2734364_0_0_10"/>
<dbReference type="Proteomes" id="UP000000755">
    <property type="component" value="Chromosome"/>
</dbReference>
<dbReference type="KEGG" id="gfo:GFO_2439"/>
<proteinExistence type="predicted"/>
<protein>
    <submittedName>
        <fullName evidence="1">Uncharacterized protein</fullName>
    </submittedName>
</protein>
<evidence type="ECO:0000313" key="1">
    <source>
        <dbReference type="EMBL" id="CAL67395.1"/>
    </source>
</evidence>